<evidence type="ECO:0000256" key="8">
    <source>
        <dbReference type="ARBA" id="ARBA00023212"/>
    </source>
</evidence>
<organism evidence="11 12">
    <name type="scientific">Fasciolopsis buskii</name>
    <dbReference type="NCBI Taxonomy" id="27845"/>
    <lineage>
        <taxon>Eukaryota</taxon>
        <taxon>Metazoa</taxon>
        <taxon>Spiralia</taxon>
        <taxon>Lophotrochozoa</taxon>
        <taxon>Platyhelminthes</taxon>
        <taxon>Trematoda</taxon>
        <taxon>Digenea</taxon>
        <taxon>Plagiorchiida</taxon>
        <taxon>Echinostomata</taxon>
        <taxon>Echinostomatoidea</taxon>
        <taxon>Fasciolidae</taxon>
        <taxon>Fasciolopsis</taxon>
    </lineage>
</organism>
<dbReference type="SUPFAM" id="SSF54648">
    <property type="entry name" value="DLC"/>
    <property type="match status" value="1"/>
</dbReference>
<keyword evidence="3" id="KW-0813">Transport</keyword>
<dbReference type="EMBL" id="LUCM01005534">
    <property type="protein sequence ID" value="KAA0192664.1"/>
    <property type="molecule type" value="Genomic_DNA"/>
</dbReference>
<comment type="similarity">
    <text evidence="10">Belongs to the dynein light chain family.</text>
</comment>
<dbReference type="Proteomes" id="UP000728185">
    <property type="component" value="Unassembled WGS sequence"/>
</dbReference>
<evidence type="ECO:0000256" key="4">
    <source>
        <dbReference type="ARBA" id="ARBA00022490"/>
    </source>
</evidence>
<dbReference type="Gene3D" id="3.30.740.10">
    <property type="entry name" value="Protein Inhibitor Of Neuronal Nitric Oxide Synthase"/>
    <property type="match status" value="1"/>
</dbReference>
<evidence type="ECO:0000256" key="7">
    <source>
        <dbReference type="ARBA" id="ARBA00022927"/>
    </source>
</evidence>
<keyword evidence="10" id="KW-0243">Dynein</keyword>
<dbReference type="GO" id="GO:0045505">
    <property type="term" value="F:dynein intermediate chain binding"/>
    <property type="evidence" value="ECO:0007669"/>
    <property type="project" value="TreeGrafter"/>
</dbReference>
<evidence type="ECO:0000313" key="12">
    <source>
        <dbReference type="Proteomes" id="UP000728185"/>
    </source>
</evidence>
<gene>
    <name evidence="11" type="ORF">FBUS_06399</name>
</gene>
<dbReference type="SMART" id="SM01375">
    <property type="entry name" value="Dynein_light"/>
    <property type="match status" value="1"/>
</dbReference>
<dbReference type="PANTHER" id="PTHR11886">
    <property type="entry name" value="DYNEIN LIGHT CHAIN"/>
    <property type="match status" value="1"/>
</dbReference>
<dbReference type="InterPro" id="IPR037177">
    <property type="entry name" value="DLC_sf"/>
</dbReference>
<protein>
    <recommendedName>
        <fullName evidence="10">Dynein light chain</fullName>
    </recommendedName>
</protein>
<dbReference type="GO" id="GO:0051028">
    <property type="term" value="P:mRNA transport"/>
    <property type="evidence" value="ECO:0007669"/>
    <property type="project" value="UniProtKB-KW"/>
</dbReference>
<keyword evidence="6" id="KW-0509">mRNA transport</keyword>
<dbReference type="GO" id="GO:0005634">
    <property type="term" value="C:nucleus"/>
    <property type="evidence" value="ECO:0007669"/>
    <property type="project" value="UniProtKB-SubCell"/>
</dbReference>
<accession>A0A8E0S079</accession>
<dbReference type="InterPro" id="IPR001372">
    <property type="entry name" value="Dynein_light_chain_typ-1/2"/>
</dbReference>
<keyword evidence="5 10" id="KW-0493">Microtubule</keyword>
<keyword evidence="9" id="KW-0539">Nucleus</keyword>
<reference evidence="11" key="1">
    <citation type="submission" date="2019-05" db="EMBL/GenBank/DDBJ databases">
        <title>Annotation for the trematode Fasciolopsis buski.</title>
        <authorList>
            <person name="Choi Y.-J."/>
        </authorList>
    </citation>
    <scope>NUCLEOTIDE SEQUENCE</scope>
    <source>
        <strain evidence="11">HT</strain>
        <tissue evidence="11">Whole worm</tissue>
    </source>
</reference>
<dbReference type="PANTHER" id="PTHR11886:SF35">
    <property type="entry name" value="DYNEIN LIGHT CHAIN"/>
    <property type="match status" value="1"/>
</dbReference>
<dbReference type="GO" id="GO:0015031">
    <property type="term" value="P:protein transport"/>
    <property type="evidence" value="ECO:0007669"/>
    <property type="project" value="UniProtKB-KW"/>
</dbReference>
<evidence type="ECO:0000256" key="9">
    <source>
        <dbReference type="ARBA" id="ARBA00023242"/>
    </source>
</evidence>
<dbReference type="GO" id="GO:0005874">
    <property type="term" value="C:microtubule"/>
    <property type="evidence" value="ECO:0007669"/>
    <property type="project" value="UniProtKB-KW"/>
</dbReference>
<keyword evidence="7" id="KW-0653">Protein transport</keyword>
<evidence type="ECO:0000256" key="5">
    <source>
        <dbReference type="ARBA" id="ARBA00022701"/>
    </source>
</evidence>
<dbReference type="FunFam" id="3.30.740.10:FF:000005">
    <property type="entry name" value="Dynein light chain"/>
    <property type="match status" value="1"/>
</dbReference>
<sequence>MVKKSPPIVYKTDMTPEMQQKALELANHATAVYATDADVAAYLTDEFDKRYEPTWHCILGTQFTGSIKREEGFYIHFYLNNKEVVLYKW</sequence>
<comment type="subcellular location">
    <subcellularLocation>
        <location evidence="2 10">Cytoplasm</location>
        <location evidence="2 10">Cytoskeleton</location>
    </subcellularLocation>
    <subcellularLocation>
        <location evidence="1">Nucleus</location>
    </subcellularLocation>
</comment>
<dbReference type="GO" id="GO:0005868">
    <property type="term" value="C:cytoplasmic dynein complex"/>
    <property type="evidence" value="ECO:0007669"/>
    <property type="project" value="TreeGrafter"/>
</dbReference>
<comment type="caution">
    <text evidence="11">The sequence shown here is derived from an EMBL/GenBank/DDBJ whole genome shotgun (WGS) entry which is preliminary data.</text>
</comment>
<keyword evidence="4 10" id="KW-0963">Cytoplasm</keyword>
<keyword evidence="10" id="KW-0505">Motor protein</keyword>
<keyword evidence="12" id="KW-1185">Reference proteome</keyword>
<proteinExistence type="inferred from homology"/>
<evidence type="ECO:0000256" key="1">
    <source>
        <dbReference type="ARBA" id="ARBA00004123"/>
    </source>
</evidence>
<evidence type="ECO:0000256" key="6">
    <source>
        <dbReference type="ARBA" id="ARBA00022816"/>
    </source>
</evidence>
<name>A0A8E0S079_9TREM</name>
<dbReference type="Pfam" id="PF01221">
    <property type="entry name" value="Dynein_light"/>
    <property type="match status" value="1"/>
</dbReference>
<evidence type="ECO:0000256" key="2">
    <source>
        <dbReference type="ARBA" id="ARBA00004245"/>
    </source>
</evidence>
<dbReference type="GO" id="GO:0007017">
    <property type="term" value="P:microtubule-based process"/>
    <property type="evidence" value="ECO:0007669"/>
    <property type="project" value="InterPro"/>
</dbReference>
<evidence type="ECO:0000313" key="11">
    <source>
        <dbReference type="EMBL" id="KAA0192664.1"/>
    </source>
</evidence>
<evidence type="ECO:0000256" key="3">
    <source>
        <dbReference type="ARBA" id="ARBA00022448"/>
    </source>
</evidence>
<keyword evidence="8 10" id="KW-0206">Cytoskeleton</keyword>
<evidence type="ECO:0000256" key="10">
    <source>
        <dbReference type="RuleBase" id="RU365010"/>
    </source>
</evidence>
<dbReference type="OrthoDB" id="10033309at2759"/>
<dbReference type="AlphaFoldDB" id="A0A8E0S079"/>